<proteinExistence type="predicted"/>
<evidence type="ECO:0000313" key="1">
    <source>
        <dbReference type="EMBL" id="MPM54239.1"/>
    </source>
</evidence>
<dbReference type="InterPro" id="IPR005358">
    <property type="entry name" value="Puta_zinc/iron-chelating_dom"/>
</dbReference>
<dbReference type="AlphaFoldDB" id="A0A645AM55"/>
<sequence>MESGGVPESIRVLPLCVVMNADFECRRCGNCCRWPGYVRLESDEIAPIAGLLGVDEAEFIAEQTRLTGDRRGLSLLENADGSCPFLSAAAEGAICRIQAAKPRQCRNFPLGWNFPGWEAECAGAGKGNAVEADGGSAASTANGKKG</sequence>
<reference evidence="1" key="1">
    <citation type="submission" date="2019-08" db="EMBL/GenBank/DDBJ databases">
        <authorList>
            <person name="Kucharzyk K."/>
            <person name="Murdoch R.W."/>
            <person name="Higgins S."/>
            <person name="Loffler F."/>
        </authorList>
    </citation>
    <scope>NUCLEOTIDE SEQUENCE</scope>
</reference>
<protein>
    <recommendedName>
        <fullName evidence="2">YkgJ family cysteine cluster protein</fullName>
    </recommendedName>
</protein>
<organism evidence="1">
    <name type="scientific">bioreactor metagenome</name>
    <dbReference type="NCBI Taxonomy" id="1076179"/>
    <lineage>
        <taxon>unclassified sequences</taxon>
        <taxon>metagenomes</taxon>
        <taxon>ecological metagenomes</taxon>
    </lineage>
</organism>
<dbReference type="Pfam" id="PF03692">
    <property type="entry name" value="CxxCxxCC"/>
    <property type="match status" value="1"/>
</dbReference>
<name>A0A645AM55_9ZZZZ</name>
<comment type="caution">
    <text evidence="1">The sequence shown here is derived from an EMBL/GenBank/DDBJ whole genome shotgun (WGS) entry which is preliminary data.</text>
</comment>
<evidence type="ECO:0008006" key="2">
    <source>
        <dbReference type="Google" id="ProtNLM"/>
    </source>
</evidence>
<gene>
    <name evidence="1" type="ORF">SDC9_101014</name>
</gene>
<dbReference type="PANTHER" id="PTHR35866">
    <property type="entry name" value="PUTATIVE-RELATED"/>
    <property type="match status" value="1"/>
</dbReference>
<dbReference type="PANTHER" id="PTHR35866:SF1">
    <property type="entry name" value="YKGJ FAMILY CYSTEINE CLUSTER PROTEIN"/>
    <property type="match status" value="1"/>
</dbReference>
<dbReference type="EMBL" id="VSSQ01014713">
    <property type="protein sequence ID" value="MPM54239.1"/>
    <property type="molecule type" value="Genomic_DNA"/>
</dbReference>
<accession>A0A645AM55</accession>